<evidence type="ECO:0000313" key="2">
    <source>
        <dbReference type="EMBL" id="HGG93453.1"/>
    </source>
</evidence>
<accession>A0A7C4EL19</accession>
<organism evidence="2">
    <name type="scientific">Fundidesulfovibrio putealis</name>
    <dbReference type="NCBI Taxonomy" id="270496"/>
    <lineage>
        <taxon>Bacteria</taxon>
        <taxon>Pseudomonadati</taxon>
        <taxon>Thermodesulfobacteriota</taxon>
        <taxon>Desulfovibrionia</taxon>
        <taxon>Desulfovibrionales</taxon>
        <taxon>Desulfovibrionaceae</taxon>
        <taxon>Fundidesulfovibrio</taxon>
    </lineage>
</organism>
<reference evidence="2" key="1">
    <citation type="journal article" date="2020" name="mSystems">
        <title>Genome- and Community-Level Interaction Insights into Carbon Utilization and Element Cycling Functions of Hydrothermarchaeota in Hydrothermal Sediment.</title>
        <authorList>
            <person name="Zhou Z."/>
            <person name="Liu Y."/>
            <person name="Xu W."/>
            <person name="Pan J."/>
            <person name="Luo Z.H."/>
            <person name="Li M."/>
        </authorList>
    </citation>
    <scope>NUCLEOTIDE SEQUENCE [LARGE SCALE GENOMIC DNA]</scope>
    <source>
        <strain evidence="2">SpSt-413</strain>
    </source>
</reference>
<protein>
    <recommendedName>
        <fullName evidence="3">Type II secretion system protein GspE N-terminal domain-containing protein</fullName>
    </recommendedName>
</protein>
<proteinExistence type="predicted"/>
<feature type="region of interest" description="Disordered" evidence="1">
    <location>
        <begin position="237"/>
        <end position="258"/>
    </location>
</feature>
<name>A0A7C4EL19_9BACT</name>
<dbReference type="SUPFAM" id="SSF160246">
    <property type="entry name" value="EspE N-terminal domain-like"/>
    <property type="match status" value="1"/>
</dbReference>
<evidence type="ECO:0000256" key="1">
    <source>
        <dbReference type="SAM" id="MobiDB-lite"/>
    </source>
</evidence>
<comment type="caution">
    <text evidence="2">The sequence shown here is derived from an EMBL/GenBank/DDBJ whole genome shotgun (WGS) entry which is preliminary data.</text>
</comment>
<dbReference type="AlphaFoldDB" id="A0A7C4EL19"/>
<evidence type="ECO:0008006" key="3">
    <source>
        <dbReference type="Google" id="ProtNLM"/>
    </source>
</evidence>
<sequence>MNGTGFFGDFLLRQGAVTPDQLRQALASQARSNRRMGDLCVEAGVMTPGQVEDVLDAQRGTDACFGQLAIARGYLRRKDLDALLFRQHVNQVHLGEALLTLGALTERRFCELLDLFHAQESRRRRSVDAALDATTRPEAARALATGLERGFARQAGLCVKPLGPLDPASAAAMPHVFPATAVMPGFGRLDFALRMGDDLPRLLGARLRVAGAAADSAPGTEPDAVRTLLDGVCGQLGRPIGSGRPPRPTGPAHPAASGETGLLLACPGALFGLVLLPLTA</sequence>
<dbReference type="InterPro" id="IPR037257">
    <property type="entry name" value="T2SS_E_N_sf"/>
</dbReference>
<gene>
    <name evidence="2" type="ORF">ENR59_10965</name>
</gene>
<dbReference type="EMBL" id="DSRP01000759">
    <property type="protein sequence ID" value="HGG93453.1"/>
    <property type="molecule type" value="Genomic_DNA"/>
</dbReference>